<keyword evidence="1" id="KW-0812">Transmembrane</keyword>
<keyword evidence="1" id="KW-0472">Membrane</keyword>
<comment type="caution">
    <text evidence="2">The sequence shown here is derived from an EMBL/GenBank/DDBJ whole genome shotgun (WGS) entry which is preliminary data.</text>
</comment>
<proteinExistence type="predicted"/>
<evidence type="ECO:0000313" key="3">
    <source>
        <dbReference type="Proteomes" id="UP001597557"/>
    </source>
</evidence>
<evidence type="ECO:0000313" key="2">
    <source>
        <dbReference type="EMBL" id="MFD2871372.1"/>
    </source>
</evidence>
<sequence length="66" mass="7890">MMLKKYRPLYWFDKHIQTKEDFQYLIVAILIAFIVSIKCYLLFHPYTKTIADVQNPKTVLSQPVIN</sequence>
<gene>
    <name evidence="2" type="ORF">ACFS5N_02755</name>
</gene>
<keyword evidence="3" id="KW-1185">Reference proteome</keyword>
<name>A0ABW5Y7V0_9SPHI</name>
<protein>
    <submittedName>
        <fullName evidence="2">Uncharacterized protein</fullName>
    </submittedName>
</protein>
<feature type="transmembrane region" description="Helical" evidence="1">
    <location>
        <begin position="21"/>
        <end position="43"/>
    </location>
</feature>
<reference evidence="3" key="1">
    <citation type="journal article" date="2019" name="Int. J. Syst. Evol. Microbiol.">
        <title>The Global Catalogue of Microorganisms (GCM) 10K type strain sequencing project: providing services to taxonomists for standard genome sequencing and annotation.</title>
        <authorList>
            <consortium name="The Broad Institute Genomics Platform"/>
            <consortium name="The Broad Institute Genome Sequencing Center for Infectious Disease"/>
            <person name="Wu L."/>
            <person name="Ma J."/>
        </authorList>
    </citation>
    <scope>NUCLEOTIDE SEQUENCE [LARGE SCALE GENOMIC DNA]</scope>
    <source>
        <strain evidence="3">KCTC 22437</strain>
    </source>
</reference>
<dbReference type="EMBL" id="JBHUPD010000001">
    <property type="protein sequence ID" value="MFD2871372.1"/>
    <property type="molecule type" value="Genomic_DNA"/>
</dbReference>
<accession>A0ABW5Y7V0</accession>
<keyword evidence="1" id="KW-1133">Transmembrane helix</keyword>
<dbReference type="RefSeq" id="WP_377181990.1">
    <property type="nucleotide sequence ID" value="NZ_JBHUPD010000001.1"/>
</dbReference>
<dbReference type="Proteomes" id="UP001597557">
    <property type="component" value="Unassembled WGS sequence"/>
</dbReference>
<organism evidence="2 3">
    <name type="scientific">Mucilaginibacter ximonensis</name>
    <dbReference type="NCBI Taxonomy" id="538021"/>
    <lineage>
        <taxon>Bacteria</taxon>
        <taxon>Pseudomonadati</taxon>
        <taxon>Bacteroidota</taxon>
        <taxon>Sphingobacteriia</taxon>
        <taxon>Sphingobacteriales</taxon>
        <taxon>Sphingobacteriaceae</taxon>
        <taxon>Mucilaginibacter</taxon>
    </lineage>
</organism>
<evidence type="ECO:0000256" key="1">
    <source>
        <dbReference type="SAM" id="Phobius"/>
    </source>
</evidence>